<sequence>MAWYDREIPAVLMGEDLGSQLEKNGWNLRLKQRLHNGKNYAEVRLFESQGSDDEIRKLGLVIGYNKDNRQYGDHQMIPRDSPLGKIGVGDGEKTVFKIPIYPVDTTFFDLFLDTVHLTENDYTIDAEKGIITFNNPVPASTVITADYKAADNAIEPGVSMTVFTYHFLAPVDSPVDEAFGRLIDVQTAKSFDGDSPTSMMDAVFDHYTFMMPSPPTVISLLANKADMGRAYKRDSLFKHWGNMNRDRVILFARIDGGANADKAFFAPFYFGRLWLFGGDHKPMRNTAIFGGCSSQDEIKAKTLGKSNLDYGEHTTNGNSGVQLHQSIGGIYYQRHYFSFITHDISAETANGDASYNPSAYTDSYHLSRLAITHPNDGKVGLVDDVYATHVKSLSQFDELTVEEEVKLEFIGTGTGSRRVFHTPHRPKTDFNLTVGCQQVTKYVFNLETKAITMDTPPESGDEVVASYGFSQMYQFHAPTTPITPFLLSNLTPYHPSGIAILKKVN</sequence>
<comment type="caution">
    <text evidence="1">The sequence shown here is derived from an EMBL/GenBank/DDBJ whole genome shotgun (WGS) entry which is preliminary data.</text>
</comment>
<name>A0ABT9WU43_9BACI</name>
<organism evidence="1 2">
    <name type="scientific">Bacillus chungangensis</name>
    <dbReference type="NCBI Taxonomy" id="587633"/>
    <lineage>
        <taxon>Bacteria</taxon>
        <taxon>Bacillati</taxon>
        <taxon>Bacillota</taxon>
        <taxon>Bacilli</taxon>
        <taxon>Bacillales</taxon>
        <taxon>Bacillaceae</taxon>
        <taxon>Bacillus</taxon>
    </lineage>
</organism>
<dbReference type="Proteomes" id="UP001223586">
    <property type="component" value="Unassembled WGS sequence"/>
</dbReference>
<reference evidence="1 2" key="1">
    <citation type="submission" date="2023-07" db="EMBL/GenBank/DDBJ databases">
        <title>Genomic Encyclopedia of Type Strains, Phase IV (KMG-IV): sequencing the most valuable type-strain genomes for metagenomic binning, comparative biology and taxonomic classification.</title>
        <authorList>
            <person name="Goeker M."/>
        </authorList>
    </citation>
    <scope>NUCLEOTIDE SEQUENCE [LARGE SCALE GENOMIC DNA]</scope>
    <source>
        <strain evidence="1 2">DSM 23837</strain>
    </source>
</reference>
<evidence type="ECO:0000313" key="2">
    <source>
        <dbReference type="Proteomes" id="UP001223586"/>
    </source>
</evidence>
<keyword evidence="2" id="KW-1185">Reference proteome</keyword>
<dbReference type="RefSeq" id="WP_307230123.1">
    <property type="nucleotide sequence ID" value="NZ_JAUSTT010000015.1"/>
</dbReference>
<dbReference type="EMBL" id="JAUSTT010000015">
    <property type="protein sequence ID" value="MDQ0176735.1"/>
    <property type="molecule type" value="Genomic_DNA"/>
</dbReference>
<gene>
    <name evidence="1" type="ORF">J2S08_002593</name>
</gene>
<evidence type="ECO:0000313" key="1">
    <source>
        <dbReference type="EMBL" id="MDQ0176735.1"/>
    </source>
</evidence>
<protein>
    <recommendedName>
        <fullName evidence="3">Major capsid protein</fullName>
    </recommendedName>
</protein>
<accession>A0ABT9WU43</accession>
<evidence type="ECO:0008006" key="3">
    <source>
        <dbReference type="Google" id="ProtNLM"/>
    </source>
</evidence>
<proteinExistence type="predicted"/>